<dbReference type="EMBL" id="OBMQ01000009">
    <property type="protein sequence ID" value="SOC16730.1"/>
    <property type="molecule type" value="Genomic_DNA"/>
</dbReference>
<name>A0A285T6A0_9BACL</name>
<dbReference type="Proteomes" id="UP000219636">
    <property type="component" value="Unassembled WGS sequence"/>
</dbReference>
<evidence type="ECO:0000313" key="4">
    <source>
        <dbReference type="Proteomes" id="UP000219636"/>
    </source>
</evidence>
<accession>A0A285T6A0</accession>
<dbReference type="Gene3D" id="2.30.29.50">
    <property type="entry name" value="Bacterial Pleckstrin homology domain"/>
    <property type="match status" value="1"/>
</dbReference>
<dbReference type="Pfam" id="PF08000">
    <property type="entry name" value="bPH_1"/>
    <property type="match status" value="1"/>
</dbReference>
<feature type="domain" description="YvbH-like oligomerisation" evidence="2">
    <location>
        <begin position="148"/>
        <end position="204"/>
    </location>
</feature>
<reference evidence="4" key="1">
    <citation type="submission" date="2017-08" db="EMBL/GenBank/DDBJ databases">
        <authorList>
            <person name="Varghese N."/>
            <person name="Submissions S."/>
        </authorList>
    </citation>
    <scope>NUCLEOTIDE SEQUENCE [LARGE SCALE GENOMIC DNA]</scope>
    <source>
        <strain evidence="4">JC22</strain>
    </source>
</reference>
<evidence type="ECO:0000259" key="1">
    <source>
        <dbReference type="Pfam" id="PF08000"/>
    </source>
</evidence>
<keyword evidence="4" id="KW-1185">Reference proteome</keyword>
<proteinExistence type="predicted"/>
<dbReference type="Pfam" id="PF11724">
    <property type="entry name" value="YvbH_ext"/>
    <property type="match status" value="1"/>
</dbReference>
<sequence>MLKKFASDALGLSDIGKVIDPQDYDKTEADDYVLHEKGEKIFFLIKTKADEYCFTNLALIHVDGDSAVSKKRTLKRYDYKYNSIRHVSLETAGTIDLDVEIKFTIGETALSIDINKNYAEKIRDLYKSLITIERMMRENEKNRNFMLDSLDYATRTLSSSGHGQTAPSESYKAIAEFTNQWLKENTKTYTTEDFGDVFDLFIKN</sequence>
<organism evidence="3 4">
    <name type="scientific">Ureibacillus xyleni</name>
    <dbReference type="NCBI Taxonomy" id="614648"/>
    <lineage>
        <taxon>Bacteria</taxon>
        <taxon>Bacillati</taxon>
        <taxon>Bacillota</taxon>
        <taxon>Bacilli</taxon>
        <taxon>Bacillales</taxon>
        <taxon>Caryophanaceae</taxon>
        <taxon>Ureibacillus</taxon>
    </lineage>
</organism>
<dbReference type="AlphaFoldDB" id="A0A285T6A0"/>
<dbReference type="PANTHER" id="PTHR35796">
    <property type="entry name" value="HYPOTHETICAL CYTOSOLIC PROTEIN"/>
    <property type="match status" value="1"/>
</dbReference>
<dbReference type="InterPro" id="IPR037063">
    <property type="entry name" value="PHb_sf"/>
</dbReference>
<dbReference type="CDD" id="cd13225">
    <property type="entry name" value="PH-like_bacteria"/>
    <property type="match status" value="1"/>
</dbReference>
<dbReference type="InterPro" id="IPR021722">
    <property type="entry name" value="YvbH_oligomer_dom"/>
</dbReference>
<dbReference type="PANTHER" id="PTHR35796:SF2">
    <property type="entry name" value="YVBH-LIKE OLIGOMERISATION REGION"/>
    <property type="match status" value="1"/>
</dbReference>
<dbReference type="Gene3D" id="1.10.287.210">
    <property type="match status" value="1"/>
</dbReference>
<dbReference type="OrthoDB" id="2351508at2"/>
<dbReference type="RefSeq" id="WP_097074163.1">
    <property type="nucleotide sequence ID" value="NZ_OBMQ01000009.1"/>
</dbReference>
<dbReference type="SUPFAM" id="SSF50729">
    <property type="entry name" value="PH domain-like"/>
    <property type="match status" value="1"/>
</dbReference>
<dbReference type="InterPro" id="IPR012544">
    <property type="entry name" value="PHb"/>
</dbReference>
<feature type="domain" description="Bacterial Pleckstrin homology" evidence="1">
    <location>
        <begin position="10"/>
        <end position="132"/>
    </location>
</feature>
<gene>
    <name evidence="3" type="ORF">SAMN05880501_10990</name>
</gene>
<evidence type="ECO:0000313" key="3">
    <source>
        <dbReference type="EMBL" id="SOC16730.1"/>
    </source>
</evidence>
<evidence type="ECO:0000259" key="2">
    <source>
        <dbReference type="Pfam" id="PF11724"/>
    </source>
</evidence>
<protein>
    <submittedName>
        <fullName evidence="3">YvbH-like protein</fullName>
    </submittedName>
</protein>